<organism evidence="1 2">
    <name type="scientific">Pistacia atlantica</name>
    <dbReference type="NCBI Taxonomy" id="434234"/>
    <lineage>
        <taxon>Eukaryota</taxon>
        <taxon>Viridiplantae</taxon>
        <taxon>Streptophyta</taxon>
        <taxon>Embryophyta</taxon>
        <taxon>Tracheophyta</taxon>
        <taxon>Spermatophyta</taxon>
        <taxon>Magnoliopsida</taxon>
        <taxon>eudicotyledons</taxon>
        <taxon>Gunneridae</taxon>
        <taxon>Pentapetalae</taxon>
        <taxon>rosids</taxon>
        <taxon>malvids</taxon>
        <taxon>Sapindales</taxon>
        <taxon>Anacardiaceae</taxon>
        <taxon>Pistacia</taxon>
    </lineage>
</organism>
<gene>
    <name evidence="1" type="ORF">Patl1_12109</name>
</gene>
<reference evidence="2" key="1">
    <citation type="journal article" date="2023" name="G3 (Bethesda)">
        <title>Genome assembly and association tests identify interacting loci associated with vigor, precocity, and sex in interspecific pistachio rootstocks.</title>
        <authorList>
            <person name="Palmer W."/>
            <person name="Jacygrad E."/>
            <person name="Sagayaradj S."/>
            <person name="Cavanaugh K."/>
            <person name="Han R."/>
            <person name="Bertier L."/>
            <person name="Beede B."/>
            <person name="Kafkas S."/>
            <person name="Golino D."/>
            <person name="Preece J."/>
            <person name="Michelmore R."/>
        </authorList>
    </citation>
    <scope>NUCLEOTIDE SEQUENCE [LARGE SCALE GENOMIC DNA]</scope>
</reference>
<proteinExistence type="predicted"/>
<name>A0ACC1AA72_9ROSI</name>
<evidence type="ECO:0000313" key="1">
    <source>
        <dbReference type="EMBL" id="KAJ0082903.1"/>
    </source>
</evidence>
<sequence>MFMQSAMVDYILGVLDPLQWHSQITQVADEIGGVHFNPFVTWNDKVLTFQKLKSDDLNTRTICVHIPMDNLDVANSNSVNLRAALFAALPLLPSKFTQEDLFAKICSLSYMGDLRMHFAEDKNRVQLDHAYIKY</sequence>
<evidence type="ECO:0000313" key="2">
    <source>
        <dbReference type="Proteomes" id="UP001164250"/>
    </source>
</evidence>
<dbReference type="Proteomes" id="UP001164250">
    <property type="component" value="Chromosome 12"/>
</dbReference>
<protein>
    <submittedName>
        <fullName evidence="1">Uncharacterized protein</fullName>
    </submittedName>
</protein>
<dbReference type="EMBL" id="CM047908">
    <property type="protein sequence ID" value="KAJ0082903.1"/>
    <property type="molecule type" value="Genomic_DNA"/>
</dbReference>
<comment type="caution">
    <text evidence="1">The sequence shown here is derived from an EMBL/GenBank/DDBJ whole genome shotgun (WGS) entry which is preliminary data.</text>
</comment>
<accession>A0ACC1AA72</accession>
<keyword evidence="2" id="KW-1185">Reference proteome</keyword>